<dbReference type="CDD" id="cd05831">
    <property type="entry name" value="Ribosomal_P1"/>
    <property type="match status" value="1"/>
</dbReference>
<accession>A0A673TAK0</accession>
<dbReference type="AlphaFoldDB" id="A0A673TAK0"/>
<evidence type="ECO:0000256" key="4">
    <source>
        <dbReference type="ARBA" id="ARBA00023274"/>
    </source>
</evidence>
<evidence type="ECO:0000256" key="1">
    <source>
        <dbReference type="ARBA" id="ARBA00003362"/>
    </source>
</evidence>
<dbReference type="GO" id="GO:0003735">
    <property type="term" value="F:structural constituent of ribosome"/>
    <property type="evidence" value="ECO:0007669"/>
    <property type="project" value="TreeGrafter"/>
</dbReference>
<evidence type="ECO:0000256" key="5">
    <source>
        <dbReference type="ARBA" id="ARBA00035301"/>
    </source>
</evidence>
<evidence type="ECO:0000256" key="2">
    <source>
        <dbReference type="ARBA" id="ARBA00005436"/>
    </source>
</evidence>
<evidence type="ECO:0000256" key="3">
    <source>
        <dbReference type="ARBA" id="ARBA00022980"/>
    </source>
</evidence>
<evidence type="ECO:0000313" key="7">
    <source>
        <dbReference type="Ensembl" id="ENSSSUP00005008863.1"/>
    </source>
</evidence>
<dbReference type="GO" id="GO:0030295">
    <property type="term" value="F:protein kinase activator activity"/>
    <property type="evidence" value="ECO:0007669"/>
    <property type="project" value="TreeGrafter"/>
</dbReference>
<keyword evidence="3" id="KW-0689">Ribosomal protein</keyword>
<name>A0A673TAK0_SURSU</name>
<comment type="similarity">
    <text evidence="2">Belongs to the eukaryotic ribosomal protein P1/P2 family.</text>
</comment>
<protein>
    <recommendedName>
        <fullName evidence="5">Large ribosomal subunit protein P2</fullName>
    </recommendedName>
    <alternativeName>
        <fullName evidence="6">60S acidic ribosomal protein P2</fullName>
    </alternativeName>
</protein>
<dbReference type="InterPro" id="IPR038716">
    <property type="entry name" value="P1/P2_N_sf"/>
</dbReference>
<sequence length="145" mass="16160">RQRASRSPSSSRRRRGLLLKFSIRLRRLHFIQQCPLARPVASAWELACIYSALTLHDDEGTVQEEKTNALIKAVGVNVEPLWLGFSQRPWATSASGSLVCKVGAGGSAPAAGLAPPPLVPQLRRKKWKERKKNQRSLMMMWALGF</sequence>
<dbReference type="Ensembl" id="ENSSSUT00005010192.1">
    <property type="protein sequence ID" value="ENSSSUP00005008863.1"/>
    <property type="gene ID" value="ENSSSUG00005005742.1"/>
</dbReference>
<dbReference type="Gene3D" id="1.10.10.1410">
    <property type="match status" value="1"/>
</dbReference>
<evidence type="ECO:0000313" key="8">
    <source>
        <dbReference type="Proteomes" id="UP000472268"/>
    </source>
</evidence>
<reference evidence="7" key="3">
    <citation type="submission" date="2025-09" db="UniProtKB">
        <authorList>
            <consortium name="Ensembl"/>
        </authorList>
    </citation>
    <scope>IDENTIFICATION</scope>
</reference>
<dbReference type="GO" id="GO:0022625">
    <property type="term" value="C:cytosolic large ribosomal subunit"/>
    <property type="evidence" value="ECO:0007669"/>
    <property type="project" value="TreeGrafter"/>
</dbReference>
<dbReference type="GO" id="GO:0043021">
    <property type="term" value="F:ribonucleoprotein complex binding"/>
    <property type="evidence" value="ECO:0007669"/>
    <property type="project" value="TreeGrafter"/>
</dbReference>
<dbReference type="FunFam" id="1.10.10.1410:FF:000002">
    <property type="entry name" value="60S acidic ribosomal protein P2"/>
    <property type="match status" value="1"/>
</dbReference>
<dbReference type="Proteomes" id="UP000472268">
    <property type="component" value="Chromosome 7"/>
</dbReference>
<dbReference type="PANTHER" id="PTHR45696:SF10">
    <property type="entry name" value="LARGE RIBOSOMAL SUBUNIT PROTEIN P1"/>
    <property type="match status" value="1"/>
</dbReference>
<keyword evidence="4" id="KW-0687">Ribonucleoprotein</keyword>
<dbReference type="GO" id="GO:0002181">
    <property type="term" value="P:cytoplasmic translation"/>
    <property type="evidence" value="ECO:0007669"/>
    <property type="project" value="TreeGrafter"/>
</dbReference>
<proteinExistence type="inferred from homology"/>
<dbReference type="PANTHER" id="PTHR45696">
    <property type="entry name" value="60S ACIDIC RIBOSOMAL PROTEIN P1"/>
    <property type="match status" value="1"/>
</dbReference>
<reference evidence="7 8" key="1">
    <citation type="submission" date="2019-05" db="EMBL/GenBank/DDBJ databases">
        <title>A Chromosome-scale Meerkat (S. suricatta) Genome Assembly.</title>
        <authorList>
            <person name="Dudchenko O."/>
            <person name="Lieberman Aiden E."/>
            <person name="Tung J."/>
            <person name="Barreiro L.B."/>
            <person name="Clutton-Brock T.H."/>
        </authorList>
    </citation>
    <scope>NUCLEOTIDE SEQUENCE [LARGE SCALE GENOMIC DNA]</scope>
</reference>
<evidence type="ECO:0000256" key="6">
    <source>
        <dbReference type="ARBA" id="ARBA00035443"/>
    </source>
</evidence>
<keyword evidence="8" id="KW-1185">Reference proteome</keyword>
<comment type="function">
    <text evidence="1">Plays an important role in the elongation step of protein synthesis.</text>
</comment>
<organism evidence="7 8">
    <name type="scientific">Suricata suricatta</name>
    <name type="common">Meerkat</name>
    <dbReference type="NCBI Taxonomy" id="37032"/>
    <lineage>
        <taxon>Eukaryota</taxon>
        <taxon>Metazoa</taxon>
        <taxon>Chordata</taxon>
        <taxon>Craniata</taxon>
        <taxon>Vertebrata</taxon>
        <taxon>Euteleostomi</taxon>
        <taxon>Mammalia</taxon>
        <taxon>Eutheria</taxon>
        <taxon>Laurasiatheria</taxon>
        <taxon>Carnivora</taxon>
        <taxon>Feliformia</taxon>
        <taxon>Herpestidae</taxon>
        <taxon>Suricata</taxon>
    </lineage>
</organism>
<reference evidence="7" key="2">
    <citation type="submission" date="2025-08" db="UniProtKB">
        <authorList>
            <consortium name="Ensembl"/>
        </authorList>
    </citation>
    <scope>IDENTIFICATION</scope>
</reference>